<feature type="region of interest" description="Disordered" evidence="1">
    <location>
        <begin position="1"/>
        <end position="45"/>
    </location>
</feature>
<feature type="compositionally biased region" description="Basic and acidic residues" evidence="1">
    <location>
        <begin position="1"/>
        <end position="21"/>
    </location>
</feature>
<comment type="caution">
    <text evidence="3">The sequence shown here is derived from an EMBL/GenBank/DDBJ whole genome shotgun (WGS) entry which is preliminary data.</text>
</comment>
<feature type="compositionally biased region" description="Low complexity" evidence="1">
    <location>
        <begin position="423"/>
        <end position="437"/>
    </location>
</feature>
<dbReference type="Pfam" id="PF14216">
    <property type="entry name" value="DUF4326"/>
    <property type="match status" value="1"/>
</dbReference>
<evidence type="ECO:0000256" key="1">
    <source>
        <dbReference type="SAM" id="MobiDB-lite"/>
    </source>
</evidence>
<feature type="region of interest" description="Disordered" evidence="1">
    <location>
        <begin position="415"/>
        <end position="490"/>
    </location>
</feature>
<dbReference type="Gene3D" id="3.40.50.300">
    <property type="entry name" value="P-loop containing nucleotide triphosphate hydrolases"/>
    <property type="match status" value="1"/>
</dbReference>
<sequence length="570" mass="61491">MTFDRSDEMLEMFAKDERRDTAILNGYHPDDPGPPEPPPETDVDNIHNRFTEHRAGAGESSESTTWEPVDLGPYLRGEIEHPTPTLGLTRSDGLRLLYPGREHAVLGETESGKTWLALGCVAAELDAGHPVLYIHYEEGDPGSTLERLRLLGLTDTTITDLFRFVAPAKAVMAEWMTPLLDPAPTLVVHDGVNEAMSLLGVDIMAADGASAFRRRLIAPCTKVGAATLSCDHLPKTTDGRSRDAYGSVHKGNALDGARIVLENDAPFGRGLRGVSHVFVTKDRPGYLRAQGRTTKLPGKTFVGTLIVDAEATSPDFELGFYAPKIKDGPDDGSGQPTFTSTEIGDMVYAAIAALPDQAVTSQRQLFAVARKAGLSFRDGVLRNALDDLLVTGRLTEAPGRRGATGYKALVDPTKSADEADLTASQASSSPPRPATASGDCVPIETGRGTQSHSECVPESGRSGTQWDAVEETSRPQRYKRTRKKGERNPQGAVFVDRTSKLWGNPFKVGRDANTNADAVRQYRDHLDANPELVEQIKAELRGRDLVCACDLDEVCHADVLLDIANGGGES</sequence>
<name>A0ABQ4V6R1_9MYCO</name>
<evidence type="ECO:0000313" key="3">
    <source>
        <dbReference type="EMBL" id="GJF10073.1"/>
    </source>
</evidence>
<accession>A0ABQ4V6R1</accession>
<evidence type="ECO:0000313" key="4">
    <source>
        <dbReference type="Proteomes" id="UP001060504"/>
    </source>
</evidence>
<feature type="domain" description="DUF4326" evidence="2">
    <location>
        <begin position="482"/>
        <end position="561"/>
    </location>
</feature>
<feature type="compositionally biased region" description="Basic residues" evidence="1">
    <location>
        <begin position="476"/>
        <end position="485"/>
    </location>
</feature>
<gene>
    <name evidence="3" type="ORF">NGTWS1702_34600</name>
</gene>
<proteinExistence type="predicted"/>
<dbReference type="Proteomes" id="UP001060504">
    <property type="component" value="Unassembled WGS sequence"/>
</dbReference>
<protein>
    <recommendedName>
        <fullName evidence="2">DUF4326 domain-containing protein</fullName>
    </recommendedName>
</protein>
<dbReference type="InterPro" id="IPR025475">
    <property type="entry name" value="DUF4326"/>
</dbReference>
<reference evidence="3 4" key="1">
    <citation type="submission" date="2021-08" db="EMBL/GenBank/DDBJ databases">
        <title>Draft genome sequence of Mycolicibacterium sp. NGTWS1702 strain.</title>
        <authorList>
            <person name="Matsumoto M."/>
            <person name="Tang B.C.C."/>
            <person name="Machida Y."/>
            <person name="Matoyama H."/>
            <person name="Kishihara T."/>
            <person name="Sato S."/>
            <person name="Kondo I."/>
            <person name="Sano M."/>
            <person name="Kato G."/>
        </authorList>
    </citation>
    <scope>NUCLEOTIDE SEQUENCE [LARGE SCALE GENOMIC DNA]</scope>
    <source>
        <strain evidence="3 4">NGTWSNA01</strain>
    </source>
</reference>
<dbReference type="EMBL" id="BPRH01003626">
    <property type="protein sequence ID" value="GJF10073.1"/>
    <property type="molecule type" value="Genomic_DNA"/>
</dbReference>
<dbReference type="InterPro" id="IPR027417">
    <property type="entry name" value="P-loop_NTPase"/>
</dbReference>
<evidence type="ECO:0000259" key="2">
    <source>
        <dbReference type="Pfam" id="PF14216"/>
    </source>
</evidence>
<dbReference type="SUPFAM" id="SSF52540">
    <property type="entry name" value="P-loop containing nucleoside triphosphate hydrolases"/>
    <property type="match status" value="1"/>
</dbReference>
<organism evidence="3 4">
    <name type="scientific">Mycolicibacterium cyprinidarum</name>
    <dbReference type="NCBI Taxonomy" id="2860311"/>
    <lineage>
        <taxon>Bacteria</taxon>
        <taxon>Bacillati</taxon>
        <taxon>Actinomycetota</taxon>
        <taxon>Actinomycetes</taxon>
        <taxon>Mycobacteriales</taxon>
        <taxon>Mycobacteriaceae</taxon>
        <taxon>Mycolicibacterium</taxon>
    </lineage>
</organism>
<keyword evidence="4" id="KW-1185">Reference proteome</keyword>